<feature type="transmembrane region" description="Helical" evidence="1">
    <location>
        <begin position="20"/>
        <end position="45"/>
    </location>
</feature>
<accession>A0A1B4Y411</accession>
<proteinExistence type="predicted"/>
<evidence type="ECO:0000313" key="2">
    <source>
        <dbReference type="EMBL" id="BAV41786.1"/>
    </source>
</evidence>
<keyword evidence="1" id="KW-1133">Transmembrane helix</keyword>
<dbReference type="InterPro" id="IPR024381">
    <property type="entry name" value="DUF2561"/>
</dbReference>
<dbReference type="EMBL" id="AP017624">
    <property type="protein sequence ID" value="BAV41786.1"/>
    <property type="molecule type" value="Genomic_DNA"/>
</dbReference>
<evidence type="ECO:0000313" key="3">
    <source>
        <dbReference type="Proteomes" id="UP000218067"/>
    </source>
</evidence>
<organism evidence="2 3">
    <name type="scientific">Mycobacterium ulcerans subsp. shinshuense</name>
    <dbReference type="NCBI Taxonomy" id="1124626"/>
    <lineage>
        <taxon>Bacteria</taxon>
        <taxon>Bacillati</taxon>
        <taxon>Actinomycetota</taxon>
        <taxon>Actinomycetes</taxon>
        <taxon>Mycobacteriales</taxon>
        <taxon>Mycobacteriaceae</taxon>
        <taxon>Mycobacterium</taxon>
        <taxon>Mycobacterium ulcerans group</taxon>
    </lineage>
</organism>
<evidence type="ECO:0000256" key="1">
    <source>
        <dbReference type="SAM" id="Phobius"/>
    </source>
</evidence>
<feature type="transmembrane region" description="Helical" evidence="1">
    <location>
        <begin position="147"/>
        <end position="170"/>
    </location>
</feature>
<dbReference type="RefSeq" id="WP_020725630.1">
    <property type="nucleotide sequence ID" value="NZ_AP017624.1"/>
</dbReference>
<name>A0A1B4Y411_MYCUL</name>
<dbReference type="AlphaFoldDB" id="A0A1B4Y411"/>
<feature type="transmembrane region" description="Helical" evidence="1">
    <location>
        <begin position="65"/>
        <end position="86"/>
    </location>
</feature>
<sequence length="212" mass="22322">MLGKYSAYRRGPEGVVAPEVVDRILIGACAAVWLALVGVGVAAVVALADLGRGVQKISKDSHSSWVLYAVIVVSALIIVGAVPMLLRARRMAETGPLVTSVPLRRTGGQPLRTANATMRAADRSARRDHANGRSEGTEWSSEAVDRVWLRGTVALVGTIGIALIAVGAATNLMAVGHDGASWVAYGLAGIVTAGMPAIEWFYVRQLRRVSVK</sequence>
<reference evidence="2 3" key="1">
    <citation type="submission" date="2016-08" db="EMBL/GenBank/DDBJ databases">
        <title>Complete genome sequence of Mycobacterium shinshuense, a subspecies of M. ulcerans.</title>
        <authorList>
            <person name="Yoshida M."/>
            <person name="Ogura Y."/>
            <person name="Hayashi T."/>
            <person name="Hoshino Y."/>
        </authorList>
    </citation>
    <scope>NUCLEOTIDE SEQUENCE [LARGE SCALE GENOMIC DNA]</scope>
    <source>
        <strain evidence="3">ATCC 33728</strain>
    </source>
</reference>
<keyword evidence="1" id="KW-0472">Membrane</keyword>
<dbReference type="GeneID" id="93437293"/>
<dbReference type="Pfam" id="PF10812">
    <property type="entry name" value="DUF2561"/>
    <property type="match status" value="1"/>
</dbReference>
<dbReference type="Proteomes" id="UP000218067">
    <property type="component" value="Chromosome"/>
</dbReference>
<keyword evidence="1 2" id="KW-0812">Transmembrane</keyword>
<gene>
    <name evidence="2" type="ORF">SHTP_2691</name>
</gene>
<protein>
    <submittedName>
        <fullName evidence="2">Transmembrane protein</fullName>
    </submittedName>
</protein>
<feature type="transmembrane region" description="Helical" evidence="1">
    <location>
        <begin position="182"/>
        <end position="203"/>
    </location>
</feature>